<dbReference type="GO" id="GO:0005524">
    <property type="term" value="F:ATP binding"/>
    <property type="evidence" value="ECO:0007669"/>
    <property type="project" value="UniProtKB-KW"/>
</dbReference>
<dbReference type="InterPro" id="IPR011712">
    <property type="entry name" value="Sig_transdc_His_kin_sub3_dim/P"/>
</dbReference>
<dbReference type="Pfam" id="PF02518">
    <property type="entry name" value="HATPase_c"/>
    <property type="match status" value="1"/>
</dbReference>
<keyword evidence="3" id="KW-0597">Phosphoprotein</keyword>
<evidence type="ECO:0000256" key="9">
    <source>
        <dbReference type="SAM" id="Phobius"/>
    </source>
</evidence>
<evidence type="ECO:0000256" key="2">
    <source>
        <dbReference type="ARBA" id="ARBA00012438"/>
    </source>
</evidence>
<comment type="catalytic activity">
    <reaction evidence="1">
        <text>ATP + protein L-histidine = ADP + protein N-phospho-L-histidine.</text>
        <dbReference type="EC" id="2.7.13.3"/>
    </reaction>
</comment>
<dbReference type="PANTHER" id="PTHR24421">
    <property type="entry name" value="NITRATE/NITRITE SENSOR PROTEIN NARX-RELATED"/>
    <property type="match status" value="1"/>
</dbReference>
<dbReference type="SUPFAM" id="SSF55874">
    <property type="entry name" value="ATPase domain of HSP90 chaperone/DNA topoisomerase II/histidine kinase"/>
    <property type="match status" value="1"/>
</dbReference>
<accession>A0A4Q1CMB3</accession>
<keyword evidence="5" id="KW-0547">Nucleotide-binding</keyword>
<dbReference type="InterPro" id="IPR035965">
    <property type="entry name" value="PAS-like_dom_sf"/>
</dbReference>
<dbReference type="GO" id="GO:0016020">
    <property type="term" value="C:membrane"/>
    <property type="evidence" value="ECO:0007669"/>
    <property type="project" value="InterPro"/>
</dbReference>
<feature type="transmembrane region" description="Helical" evidence="9">
    <location>
        <begin position="53"/>
        <end position="74"/>
    </location>
</feature>
<evidence type="ECO:0000313" key="12">
    <source>
        <dbReference type="EMBL" id="RXK62150.1"/>
    </source>
</evidence>
<dbReference type="InterPro" id="IPR000700">
    <property type="entry name" value="PAS-assoc_C"/>
</dbReference>
<protein>
    <recommendedName>
        <fullName evidence="2">histidine kinase</fullName>
        <ecNumber evidence="2">2.7.13.3</ecNumber>
    </recommendedName>
</protein>
<evidence type="ECO:0000259" key="11">
    <source>
        <dbReference type="PROSITE" id="PS50113"/>
    </source>
</evidence>
<dbReference type="InterPro" id="IPR036890">
    <property type="entry name" value="HATPase_C_sf"/>
</dbReference>
<proteinExistence type="predicted"/>
<evidence type="ECO:0000256" key="6">
    <source>
        <dbReference type="ARBA" id="ARBA00022777"/>
    </source>
</evidence>
<sequence length="461" mass="52662">MIAVTRSTNNPHKAPLSQLIILLPIIKCMQVAPLLTTLKVLNARRSPALTITCMYLITGVFWIIWSDTIVMHIAGNNNALLLELQSKKGILYVVLSGILLFFISHRLYKRLHKTDKQKLSLQQKVEALNSTNPGGMIDYDLSANEVQMNEKMSFFAPANELAENSFLHVLLNRIHANDKQRVRAEYDTAVNSSAKTYTTEFKLLGSDNNYYTVICTLFLIRNKECLLERLIGEIRDITQLRNLQAEYYNQQLKHKHRLASTIIKAQENERNRWAEELHDNISQMLAVTNLYLGNTQVQKDNNITMIEQAKKYITEVQQEIRLLSSSIKPPSFHSTTLQQSIVRLMADIKRIKRIEFSFTEDPVAESAMSDEQKLMAYRVIQEQLNNIIKYAEATHIETQLWCENNLAVISIKDNGKGFDTDKITTGLGFRNIQSRLQLYNGNMHINSAPGNGCVLTVSFQL</sequence>
<keyword evidence="8" id="KW-0902">Two-component regulatory system</keyword>
<dbReference type="EC" id="2.7.13.3" evidence="2"/>
<dbReference type="EMBL" id="SDHW01000001">
    <property type="protein sequence ID" value="RXK62150.1"/>
    <property type="molecule type" value="Genomic_DNA"/>
</dbReference>
<keyword evidence="9" id="KW-0812">Transmembrane</keyword>
<name>A0A4Q1CMB3_9BACT</name>
<dbReference type="Gene3D" id="1.20.5.1930">
    <property type="match status" value="1"/>
</dbReference>
<dbReference type="Proteomes" id="UP000290204">
    <property type="component" value="Unassembled WGS sequence"/>
</dbReference>
<organism evidence="12 13">
    <name type="scientific">Lacibacter luteus</name>
    <dbReference type="NCBI Taxonomy" id="2508719"/>
    <lineage>
        <taxon>Bacteria</taxon>
        <taxon>Pseudomonadati</taxon>
        <taxon>Bacteroidota</taxon>
        <taxon>Chitinophagia</taxon>
        <taxon>Chitinophagales</taxon>
        <taxon>Chitinophagaceae</taxon>
        <taxon>Lacibacter</taxon>
    </lineage>
</organism>
<dbReference type="Gene3D" id="3.30.565.10">
    <property type="entry name" value="Histidine kinase-like ATPase, C-terminal domain"/>
    <property type="match status" value="1"/>
</dbReference>
<evidence type="ECO:0000256" key="1">
    <source>
        <dbReference type="ARBA" id="ARBA00000085"/>
    </source>
</evidence>
<reference evidence="12 13" key="1">
    <citation type="submission" date="2019-01" db="EMBL/GenBank/DDBJ databases">
        <title>Lacibacter sp. strain TTM-7.</title>
        <authorList>
            <person name="Chen W.-M."/>
        </authorList>
    </citation>
    <scope>NUCLEOTIDE SEQUENCE [LARGE SCALE GENOMIC DNA]</scope>
    <source>
        <strain evidence="12 13">TTM-7</strain>
    </source>
</reference>
<evidence type="ECO:0000256" key="8">
    <source>
        <dbReference type="ARBA" id="ARBA00023012"/>
    </source>
</evidence>
<dbReference type="GO" id="GO:0046983">
    <property type="term" value="F:protein dimerization activity"/>
    <property type="evidence" value="ECO:0007669"/>
    <property type="project" value="InterPro"/>
</dbReference>
<dbReference type="SUPFAM" id="SSF55785">
    <property type="entry name" value="PYP-like sensor domain (PAS domain)"/>
    <property type="match status" value="1"/>
</dbReference>
<evidence type="ECO:0000256" key="7">
    <source>
        <dbReference type="ARBA" id="ARBA00022840"/>
    </source>
</evidence>
<dbReference type="InterPro" id="IPR050482">
    <property type="entry name" value="Sensor_HK_TwoCompSys"/>
</dbReference>
<evidence type="ECO:0000313" key="13">
    <source>
        <dbReference type="Proteomes" id="UP000290204"/>
    </source>
</evidence>
<gene>
    <name evidence="12" type="ORF">ESA94_03815</name>
</gene>
<dbReference type="Gene3D" id="3.30.450.20">
    <property type="entry name" value="PAS domain"/>
    <property type="match status" value="1"/>
</dbReference>
<dbReference type="PROSITE" id="PS50109">
    <property type="entry name" value="HIS_KIN"/>
    <property type="match status" value="1"/>
</dbReference>
<feature type="transmembrane region" description="Helical" evidence="9">
    <location>
        <begin position="89"/>
        <end position="108"/>
    </location>
</feature>
<keyword evidence="13" id="KW-1185">Reference proteome</keyword>
<evidence type="ECO:0000256" key="4">
    <source>
        <dbReference type="ARBA" id="ARBA00022679"/>
    </source>
</evidence>
<dbReference type="GO" id="GO:0000155">
    <property type="term" value="F:phosphorelay sensor kinase activity"/>
    <property type="evidence" value="ECO:0007669"/>
    <property type="project" value="InterPro"/>
</dbReference>
<feature type="domain" description="PAC" evidence="11">
    <location>
        <begin position="197"/>
        <end position="249"/>
    </location>
</feature>
<comment type="caution">
    <text evidence="12">The sequence shown here is derived from an EMBL/GenBank/DDBJ whole genome shotgun (WGS) entry which is preliminary data.</text>
</comment>
<dbReference type="CDD" id="cd16917">
    <property type="entry name" value="HATPase_UhpB-NarQ-NarX-like"/>
    <property type="match status" value="1"/>
</dbReference>
<dbReference type="Pfam" id="PF07730">
    <property type="entry name" value="HisKA_3"/>
    <property type="match status" value="1"/>
</dbReference>
<dbReference type="PROSITE" id="PS50113">
    <property type="entry name" value="PAC"/>
    <property type="match status" value="1"/>
</dbReference>
<dbReference type="InterPro" id="IPR005467">
    <property type="entry name" value="His_kinase_dom"/>
</dbReference>
<keyword evidence="6" id="KW-0418">Kinase</keyword>
<evidence type="ECO:0000256" key="5">
    <source>
        <dbReference type="ARBA" id="ARBA00022741"/>
    </source>
</evidence>
<evidence type="ECO:0000259" key="10">
    <source>
        <dbReference type="PROSITE" id="PS50109"/>
    </source>
</evidence>
<dbReference type="OrthoDB" id="5401121at2"/>
<evidence type="ECO:0000256" key="3">
    <source>
        <dbReference type="ARBA" id="ARBA00022553"/>
    </source>
</evidence>
<dbReference type="InterPro" id="IPR003594">
    <property type="entry name" value="HATPase_dom"/>
</dbReference>
<keyword evidence="7" id="KW-0067">ATP-binding</keyword>
<dbReference type="AlphaFoldDB" id="A0A4Q1CMB3"/>
<dbReference type="PANTHER" id="PTHR24421:SF10">
    <property type="entry name" value="NITRATE_NITRITE SENSOR PROTEIN NARQ"/>
    <property type="match status" value="1"/>
</dbReference>
<keyword evidence="4" id="KW-0808">Transferase</keyword>
<keyword evidence="9" id="KW-0472">Membrane</keyword>
<keyword evidence="9" id="KW-1133">Transmembrane helix</keyword>
<feature type="domain" description="Histidine kinase" evidence="10">
    <location>
        <begin position="272"/>
        <end position="461"/>
    </location>
</feature>